<evidence type="ECO:0008006" key="3">
    <source>
        <dbReference type="Google" id="ProtNLM"/>
    </source>
</evidence>
<dbReference type="EMBL" id="RPFL01000039">
    <property type="protein sequence ID" value="RPD84223.1"/>
    <property type="molecule type" value="Genomic_DNA"/>
</dbReference>
<name>A0A3N4NAC8_9NEIS</name>
<sequence>MKPLKEHELQQVAGGCNWGDFKADWKAFKQDAQDWWKAVDNGLAEGDRISTIWKNARDAVRNN</sequence>
<evidence type="ECO:0000313" key="2">
    <source>
        <dbReference type="Proteomes" id="UP000272412"/>
    </source>
</evidence>
<organism evidence="1 2">
    <name type="scientific">Neisseria weixii</name>
    <dbReference type="NCBI Taxonomy" id="1853276"/>
    <lineage>
        <taxon>Bacteria</taxon>
        <taxon>Pseudomonadati</taxon>
        <taxon>Pseudomonadota</taxon>
        <taxon>Betaproteobacteria</taxon>
        <taxon>Neisseriales</taxon>
        <taxon>Neisseriaceae</taxon>
        <taxon>Neisseria</taxon>
    </lineage>
</organism>
<dbReference type="Proteomes" id="UP000272412">
    <property type="component" value="Unassembled WGS sequence"/>
</dbReference>
<protein>
    <recommendedName>
        <fullName evidence="3">Bacteriocin</fullName>
    </recommendedName>
</protein>
<reference evidence="1 2" key="1">
    <citation type="submission" date="2018-11" db="EMBL/GenBank/DDBJ databases">
        <title>Neisseria weixii sp. nov. isolated from the rectal contents of plateau pika (Ochotona cruzoniae).</title>
        <authorList>
            <person name="Zhang G."/>
        </authorList>
    </citation>
    <scope>NUCLEOTIDE SEQUENCE [LARGE SCALE GENOMIC DNA]</scope>
    <source>
        <strain evidence="1 2">10009</strain>
    </source>
</reference>
<proteinExistence type="predicted"/>
<gene>
    <name evidence="1" type="ORF">EGK74_11155</name>
</gene>
<keyword evidence="2" id="KW-1185">Reference proteome</keyword>
<accession>A0A3N4NAC8</accession>
<dbReference type="RefSeq" id="WP_123804834.1">
    <property type="nucleotide sequence ID" value="NZ_JBHSPY010000001.1"/>
</dbReference>
<evidence type="ECO:0000313" key="1">
    <source>
        <dbReference type="EMBL" id="RPD84223.1"/>
    </source>
</evidence>
<comment type="caution">
    <text evidence="1">The sequence shown here is derived from an EMBL/GenBank/DDBJ whole genome shotgun (WGS) entry which is preliminary data.</text>
</comment>
<dbReference type="OrthoDB" id="8607022at2"/>
<dbReference type="AlphaFoldDB" id="A0A3N4NAC8"/>